<feature type="compositionally biased region" description="Polar residues" evidence="7">
    <location>
        <begin position="109"/>
        <end position="129"/>
    </location>
</feature>
<feature type="region of interest" description="Disordered" evidence="7">
    <location>
        <begin position="1"/>
        <end position="129"/>
    </location>
</feature>
<dbReference type="PROSITE" id="PS00107">
    <property type="entry name" value="PROTEIN_KINASE_ATP"/>
    <property type="match status" value="1"/>
</dbReference>
<dbReference type="InterPro" id="IPR017441">
    <property type="entry name" value="Protein_kinase_ATP_BS"/>
</dbReference>
<sequence>MSPRQTPPADADANRHRSPSPYTPYLVTYNPNAAHLQSKRSRSPIVPSSSLSSQTTSPIMTNIQPHALSGQTSSSLSRAHSHSHSRSFSQIHQHYSQSLAHLDAGPSSHRMSSLYSLRSPSQTPTSCQQDTVVMTDKVELLFRNDTRGPIINQYAIGPKLGGGQHGEVFKGYDITKDNMVVAIKACKRKNKKEAKLELLRQRAPGGLPNTRTLNADGRPQVVDNIQSAEKKVLREIAIMKKCQHGQIVQLLEVINDKLVSKILLVMEYMGGGEVKWRDERGHPCLRVDQTRRICRDVVLGLEYLHHQGIIHRDIKPANLLWTEDRMNVKITDFGVSHFSANQRIDVLKHSPGFREIMKRKKAERRAELDKTGQTISRKRSVGVSWKGKGKARAEVDPEDEDDPDLEAEVLAELLKGSLDPILLDDAEGGLSRQAGTPSFLAPEIIWEFGESHQKSFLRRMTKKNGSKERGMKKSRTSSRMETKGGDLVESRGRDGGDMDRAPAWDTPQQRGQDSDGDCGPPSILRGTNSPFDPSSPQAPSSSPPSSSPSAAILDWKRDSFVPVIDSREHAQVNLTEEKNEEDVGSEGGYSSDSSIPLPPRPPITKAIDVWALGVTLYCLLFGRTPWSGGNEYILYQLINSEDFTVDEKMGYDRIVTGGRGSAREEGVSSQSEGAIVIGLLERLLDKDCTKRITLEEVKSLPWITRDIPNPAAWLEETAPARHDPITVTGADEGVAVSSVRFRWWAGITKQFSRIRNAMPRPPGRGQQDAIDPRLGDLAEYRKVRDASHKTENLYQQQHFAGRNYPERHLPDLSHVDAEVDADIDASDRGHSEYGEYESEPPQSRSLSRPATPVTRLANEGLTRKPSRSRRVVDAVERGVRKISRHGSSIHGFGASSGGSGGEQTPKRLKRRTVPELMTGSRARSRDSSRSQPNSRTTSRRRVVSGGNTGYASCSNLTSPSTAEFTSDGENGIFDEEDVRRVQAKEQRRVREQWVRDASSRSQDSDSLRRRTNTRPSLAKILGWRPHGLGLGESSSSLALARQFARGATEGEVVSESRTSFASQRLARRSADEVGSGRSTLGVRSGRGRRSGSRGGTQATLRTSNRVGTSMVSSSHANALASADELTSAMRAASWGDEYGYDYGYGANPSGEFEFAKADDYSDYGDYPYLNYLGNGSGYYGHDGGDERDLEDDDEMRLVGAGGILSHPVSGPSSPNSLSGVSVVLGVPQPDGFSLNAAVTVAAQLTHIQTQGEPITVNTRRRGTSVSGYYNINNPHMPASSPLAQTPLSANVERLDGMRLSDSISDGEPRFARVRDSDDSSDGELRVPSSRSSRSGECVYGKGSTSFSVDAEVPDEDDPEDALFNVRCGPPTTINALRAERGRETRVFSDDADNEHGESGGESSGSEEPIRLEVKRRRPSEIARSQSRSRPLLSPGSEVDENPIEEDTC</sequence>
<dbReference type="Gene3D" id="1.10.510.10">
    <property type="entry name" value="Transferase(Phosphotransferase) domain 1"/>
    <property type="match status" value="2"/>
</dbReference>
<feature type="compositionally biased region" description="Basic and acidic residues" evidence="7">
    <location>
        <begin position="1306"/>
        <end position="1317"/>
    </location>
</feature>
<keyword evidence="3 6" id="KW-0547">Nucleotide-binding</keyword>
<evidence type="ECO:0000256" key="3">
    <source>
        <dbReference type="ARBA" id="ARBA00022741"/>
    </source>
</evidence>
<dbReference type="OrthoDB" id="68483at2759"/>
<reference evidence="9 10" key="1">
    <citation type="journal article" date="2017" name="Mol. Ecol.">
        <title>Comparative and population genomic landscape of Phellinus noxius: A hypervariable fungus causing root rot in trees.</title>
        <authorList>
            <person name="Chung C.L."/>
            <person name="Lee T.J."/>
            <person name="Akiba M."/>
            <person name="Lee H.H."/>
            <person name="Kuo T.H."/>
            <person name="Liu D."/>
            <person name="Ke H.M."/>
            <person name="Yokoi T."/>
            <person name="Roa M.B."/>
            <person name="Lu M.J."/>
            <person name="Chang Y.Y."/>
            <person name="Ann P.J."/>
            <person name="Tsai J.N."/>
            <person name="Chen C.Y."/>
            <person name="Tzean S.S."/>
            <person name="Ota Y."/>
            <person name="Hattori T."/>
            <person name="Sahashi N."/>
            <person name="Liou R.F."/>
            <person name="Kikuchi T."/>
            <person name="Tsai I.J."/>
        </authorList>
    </citation>
    <scope>NUCLEOTIDE SEQUENCE [LARGE SCALE GENOMIC DNA]</scope>
    <source>
        <strain evidence="9 10">FFPRI411160</strain>
    </source>
</reference>
<dbReference type="PANTHER" id="PTHR43895:SF152">
    <property type="entry name" value="SERINE_THREONINE-PROTEIN KINASE TOS3"/>
    <property type="match status" value="1"/>
</dbReference>
<feature type="compositionally biased region" description="Basic and acidic residues" evidence="7">
    <location>
        <begin position="478"/>
        <end position="502"/>
    </location>
</feature>
<feature type="binding site" evidence="6">
    <location>
        <position position="184"/>
    </location>
    <ligand>
        <name>ATP</name>
        <dbReference type="ChEBI" id="CHEBI:30616"/>
    </ligand>
</feature>
<evidence type="ECO:0000256" key="6">
    <source>
        <dbReference type="PROSITE-ProRule" id="PRU10141"/>
    </source>
</evidence>
<feature type="region of interest" description="Disordered" evidence="7">
    <location>
        <begin position="571"/>
        <end position="598"/>
    </location>
</feature>
<keyword evidence="5 6" id="KW-0067">ATP-binding</keyword>
<comment type="caution">
    <text evidence="9">The sequence shown here is derived from an EMBL/GenBank/DDBJ whole genome shotgun (WGS) entry which is preliminary data.</text>
</comment>
<feature type="compositionally biased region" description="Polar residues" evidence="7">
    <location>
        <begin position="949"/>
        <end position="968"/>
    </location>
</feature>
<dbReference type="Gene3D" id="3.30.200.20">
    <property type="entry name" value="Phosphorylase Kinase, domain 1"/>
    <property type="match status" value="1"/>
</dbReference>
<feature type="compositionally biased region" description="Low complexity" evidence="7">
    <location>
        <begin position="43"/>
        <end position="59"/>
    </location>
</feature>
<dbReference type="InParanoid" id="A0A286U9R5"/>
<feature type="region of interest" description="Disordered" evidence="7">
    <location>
        <begin position="1065"/>
        <end position="1111"/>
    </location>
</feature>
<accession>A0A286U9R5</accession>
<evidence type="ECO:0000256" key="5">
    <source>
        <dbReference type="ARBA" id="ARBA00022840"/>
    </source>
</evidence>
<gene>
    <name evidence="9" type="ORF">PNOK_0791900</name>
</gene>
<evidence type="ECO:0000313" key="10">
    <source>
        <dbReference type="Proteomes" id="UP000217199"/>
    </source>
</evidence>
<dbReference type="SMART" id="SM00220">
    <property type="entry name" value="S_TKc"/>
    <property type="match status" value="1"/>
</dbReference>
<evidence type="ECO:0000259" key="8">
    <source>
        <dbReference type="PROSITE" id="PS50011"/>
    </source>
</evidence>
<dbReference type="EMBL" id="NBII01000008">
    <property type="protein sequence ID" value="PAV16299.1"/>
    <property type="molecule type" value="Genomic_DNA"/>
</dbReference>
<feature type="compositionally biased region" description="Polar residues" evidence="7">
    <location>
        <begin position="60"/>
        <end position="72"/>
    </location>
</feature>
<feature type="compositionally biased region" description="Polar residues" evidence="7">
    <location>
        <begin position="1096"/>
        <end position="1111"/>
    </location>
</feature>
<evidence type="ECO:0000256" key="2">
    <source>
        <dbReference type="ARBA" id="ARBA00022679"/>
    </source>
</evidence>
<dbReference type="Proteomes" id="UP000217199">
    <property type="component" value="Unassembled WGS sequence"/>
</dbReference>
<dbReference type="SUPFAM" id="SSF56112">
    <property type="entry name" value="Protein kinase-like (PK-like)"/>
    <property type="match status" value="2"/>
</dbReference>
<evidence type="ECO:0000313" key="9">
    <source>
        <dbReference type="EMBL" id="PAV16299.1"/>
    </source>
</evidence>
<dbReference type="GO" id="GO:0004674">
    <property type="term" value="F:protein serine/threonine kinase activity"/>
    <property type="evidence" value="ECO:0007669"/>
    <property type="project" value="UniProtKB-KW"/>
</dbReference>
<dbReference type="InterPro" id="IPR000719">
    <property type="entry name" value="Prot_kinase_dom"/>
</dbReference>
<evidence type="ECO:0000256" key="7">
    <source>
        <dbReference type="SAM" id="MobiDB-lite"/>
    </source>
</evidence>
<dbReference type="PANTHER" id="PTHR43895">
    <property type="entry name" value="CALCIUM/CALMODULIN-DEPENDENT PROTEIN KINASE KINASE-RELATED"/>
    <property type="match status" value="1"/>
</dbReference>
<dbReference type="PROSITE" id="PS50011">
    <property type="entry name" value="PROTEIN_KINASE_DOM"/>
    <property type="match status" value="1"/>
</dbReference>
<dbReference type="InterPro" id="IPR011009">
    <property type="entry name" value="Kinase-like_dom_sf"/>
</dbReference>
<feature type="compositionally biased region" description="Acidic residues" evidence="7">
    <location>
        <begin position="1351"/>
        <end position="1360"/>
    </location>
</feature>
<feature type="compositionally biased region" description="Basic and acidic residues" evidence="7">
    <location>
        <begin position="870"/>
        <end position="879"/>
    </location>
</feature>
<keyword evidence="4 9" id="KW-0418">Kinase</keyword>
<feature type="compositionally biased region" description="Acidic residues" evidence="7">
    <location>
        <begin position="1437"/>
        <end position="1448"/>
    </location>
</feature>
<feature type="compositionally biased region" description="Basic and acidic residues" evidence="7">
    <location>
        <begin position="977"/>
        <end position="1008"/>
    </location>
</feature>
<feature type="domain" description="Protein kinase" evidence="8">
    <location>
        <begin position="154"/>
        <end position="703"/>
    </location>
</feature>
<name>A0A286U9R5_9AGAM</name>
<feature type="region of interest" description="Disordered" evidence="7">
    <location>
        <begin position="1300"/>
        <end position="1448"/>
    </location>
</feature>
<organism evidence="9 10">
    <name type="scientific">Pyrrhoderma noxium</name>
    <dbReference type="NCBI Taxonomy" id="2282107"/>
    <lineage>
        <taxon>Eukaryota</taxon>
        <taxon>Fungi</taxon>
        <taxon>Dikarya</taxon>
        <taxon>Basidiomycota</taxon>
        <taxon>Agaricomycotina</taxon>
        <taxon>Agaricomycetes</taxon>
        <taxon>Hymenochaetales</taxon>
        <taxon>Hymenochaetaceae</taxon>
        <taxon>Pyrrhoderma</taxon>
    </lineage>
</organism>
<dbReference type="Pfam" id="PF00069">
    <property type="entry name" value="Pkinase"/>
    <property type="match status" value="2"/>
</dbReference>
<dbReference type="STRING" id="2282107.A0A286U9R5"/>
<evidence type="ECO:0000256" key="1">
    <source>
        <dbReference type="ARBA" id="ARBA00022527"/>
    </source>
</evidence>
<proteinExistence type="predicted"/>
<protein>
    <submittedName>
        <fullName evidence="9">Kinase</fullName>
    </submittedName>
</protein>
<keyword evidence="10" id="KW-1185">Reference proteome</keyword>
<feature type="region of interest" description="Disordered" evidence="7">
    <location>
        <begin position="366"/>
        <end position="403"/>
    </location>
</feature>
<evidence type="ECO:0000256" key="4">
    <source>
        <dbReference type="ARBA" id="ARBA00022777"/>
    </source>
</evidence>
<feature type="region of interest" description="Disordered" evidence="7">
    <location>
        <begin position="456"/>
        <end position="551"/>
    </location>
</feature>
<feature type="compositionally biased region" description="Low complexity" evidence="7">
    <location>
        <begin position="529"/>
        <end position="540"/>
    </location>
</feature>
<feature type="region of interest" description="Disordered" evidence="7">
    <location>
        <begin position="827"/>
        <end position="1012"/>
    </location>
</feature>
<keyword evidence="1" id="KW-0723">Serine/threonine-protein kinase</keyword>
<feature type="compositionally biased region" description="Low complexity" evidence="7">
    <location>
        <begin position="1423"/>
        <end position="1436"/>
    </location>
</feature>
<feature type="compositionally biased region" description="Basic and acidic residues" evidence="7">
    <location>
        <begin position="1377"/>
        <end position="1398"/>
    </location>
</feature>
<dbReference type="GO" id="GO:0007165">
    <property type="term" value="P:signal transduction"/>
    <property type="evidence" value="ECO:0007669"/>
    <property type="project" value="TreeGrafter"/>
</dbReference>
<dbReference type="GO" id="GO:0005524">
    <property type="term" value="F:ATP binding"/>
    <property type="evidence" value="ECO:0007669"/>
    <property type="project" value="UniProtKB-UniRule"/>
</dbReference>
<keyword evidence="2" id="KW-0808">Transferase</keyword>